<dbReference type="PANTHER" id="PTHR44520">
    <property type="entry name" value="RESPONSE REGULATOR RCP1-RELATED"/>
    <property type="match status" value="1"/>
</dbReference>
<dbReference type="PANTHER" id="PTHR44520:SF2">
    <property type="entry name" value="RESPONSE REGULATOR RCP1"/>
    <property type="match status" value="1"/>
</dbReference>
<dbReference type="Proteomes" id="UP000289775">
    <property type="component" value="Unassembled WGS sequence"/>
</dbReference>
<accession>A0A444W9A6</accession>
<proteinExistence type="predicted"/>
<dbReference type="RefSeq" id="WP_242501862.1">
    <property type="nucleotide sequence ID" value="NZ_JUIW01000007.1"/>
</dbReference>
<protein>
    <submittedName>
        <fullName evidence="3">Receiver component of a two-component response regulator</fullName>
    </submittedName>
</protein>
<evidence type="ECO:0000256" key="1">
    <source>
        <dbReference type="PROSITE-ProRule" id="PRU00169"/>
    </source>
</evidence>
<keyword evidence="1" id="KW-0597">Phosphoprotein</keyword>
<dbReference type="EMBL" id="JUIW01000007">
    <property type="protein sequence ID" value="RYJ42470.1"/>
    <property type="molecule type" value="Genomic_DNA"/>
</dbReference>
<dbReference type="InterPro" id="IPR001789">
    <property type="entry name" value="Sig_transdc_resp-reg_receiver"/>
</dbReference>
<evidence type="ECO:0000313" key="4">
    <source>
        <dbReference type="Proteomes" id="UP000289775"/>
    </source>
</evidence>
<dbReference type="InterPro" id="IPR052893">
    <property type="entry name" value="TCS_response_regulator"/>
</dbReference>
<organism evidence="3 4">
    <name type="scientific">Flavobacterium beibuense</name>
    <dbReference type="NCBI Taxonomy" id="657326"/>
    <lineage>
        <taxon>Bacteria</taxon>
        <taxon>Pseudomonadati</taxon>
        <taxon>Bacteroidota</taxon>
        <taxon>Flavobacteriia</taxon>
        <taxon>Flavobacteriales</taxon>
        <taxon>Flavobacteriaceae</taxon>
        <taxon>Flavobacterium</taxon>
    </lineage>
</organism>
<comment type="caution">
    <text evidence="3">The sequence shown here is derived from an EMBL/GenBank/DDBJ whole genome shotgun (WGS) entry which is preliminary data.</text>
</comment>
<dbReference type="SUPFAM" id="SSF52172">
    <property type="entry name" value="CheY-like"/>
    <property type="match status" value="1"/>
</dbReference>
<dbReference type="SMART" id="SM00448">
    <property type="entry name" value="REC"/>
    <property type="match status" value="1"/>
</dbReference>
<dbReference type="GO" id="GO:0000160">
    <property type="term" value="P:phosphorelay signal transduction system"/>
    <property type="evidence" value="ECO:0007669"/>
    <property type="project" value="InterPro"/>
</dbReference>
<feature type="domain" description="Response regulatory" evidence="2">
    <location>
        <begin position="12"/>
        <end position="139"/>
    </location>
</feature>
<reference evidence="3 4" key="1">
    <citation type="submission" date="2014-12" db="EMBL/GenBank/DDBJ databases">
        <title>Genome sequence of Flavobacterium beibuense RSKm HC5.</title>
        <authorList>
            <person name="Kim J.F."/>
            <person name="Song J.Y."/>
            <person name="Kwak M.-J."/>
            <person name="Lee S.-W."/>
        </authorList>
    </citation>
    <scope>NUCLEOTIDE SEQUENCE [LARGE SCALE GENOMIC DNA]</scope>
    <source>
        <strain evidence="3 4">RSKm HC5</strain>
    </source>
</reference>
<sequence>MDNDVMIRQVNCIMLVDDNKIDNFFHERVIKKNNAAKHVVVKESAEEALEYLKRKEDNGEKHPDLIFLDINMPGMNGWEFLEEYEKLDKNLHCKMIVVMLTTSENPDDMDKARSLGILSAFKTKPLTVMMLDEILERYFD</sequence>
<dbReference type="Gene3D" id="3.40.50.2300">
    <property type="match status" value="1"/>
</dbReference>
<name>A0A444W9A6_9FLAO</name>
<gene>
    <name evidence="3" type="ORF">NU09_2256</name>
</gene>
<dbReference type="PROSITE" id="PS50110">
    <property type="entry name" value="RESPONSE_REGULATORY"/>
    <property type="match status" value="1"/>
</dbReference>
<dbReference type="InterPro" id="IPR011006">
    <property type="entry name" value="CheY-like_superfamily"/>
</dbReference>
<evidence type="ECO:0000313" key="3">
    <source>
        <dbReference type="EMBL" id="RYJ42470.1"/>
    </source>
</evidence>
<dbReference type="AlphaFoldDB" id="A0A444W9A6"/>
<dbReference type="Pfam" id="PF00072">
    <property type="entry name" value="Response_reg"/>
    <property type="match status" value="1"/>
</dbReference>
<keyword evidence="4" id="KW-1185">Reference proteome</keyword>
<evidence type="ECO:0000259" key="2">
    <source>
        <dbReference type="PROSITE" id="PS50110"/>
    </source>
</evidence>
<feature type="modified residue" description="4-aspartylphosphate" evidence="1">
    <location>
        <position position="69"/>
    </location>
</feature>